<organism evidence="1 2">
    <name type="scientific">Orbilia ellipsospora</name>
    <dbReference type="NCBI Taxonomy" id="2528407"/>
    <lineage>
        <taxon>Eukaryota</taxon>
        <taxon>Fungi</taxon>
        <taxon>Dikarya</taxon>
        <taxon>Ascomycota</taxon>
        <taxon>Pezizomycotina</taxon>
        <taxon>Orbiliomycetes</taxon>
        <taxon>Orbiliales</taxon>
        <taxon>Orbiliaceae</taxon>
        <taxon>Orbilia</taxon>
    </lineage>
</organism>
<protein>
    <submittedName>
        <fullName evidence="1">Uncharacterized protein</fullName>
    </submittedName>
</protein>
<dbReference type="AlphaFoldDB" id="A0AAV9XD03"/>
<dbReference type="Proteomes" id="UP001365542">
    <property type="component" value="Unassembled WGS sequence"/>
</dbReference>
<accession>A0AAV9XD03</accession>
<dbReference type="InterPro" id="IPR015943">
    <property type="entry name" value="WD40/YVTN_repeat-like_dom_sf"/>
</dbReference>
<dbReference type="Gene3D" id="2.130.10.10">
    <property type="entry name" value="YVTN repeat-like/Quinoprotein amine dehydrogenase"/>
    <property type="match status" value="1"/>
</dbReference>
<sequence>MDVDWREVSRVNIPGALPHTPSTPLTALSFDIHQDLIWTGNDFVGDTDPIPSAASSSSADIMLYHRRAAY</sequence>
<evidence type="ECO:0000313" key="2">
    <source>
        <dbReference type="Proteomes" id="UP001365542"/>
    </source>
</evidence>
<proteinExistence type="predicted"/>
<reference evidence="1 2" key="1">
    <citation type="submission" date="2019-10" db="EMBL/GenBank/DDBJ databases">
        <authorList>
            <person name="Palmer J.M."/>
        </authorList>
    </citation>
    <scope>NUCLEOTIDE SEQUENCE [LARGE SCALE GENOMIC DNA]</scope>
    <source>
        <strain evidence="1 2">TWF694</strain>
    </source>
</reference>
<keyword evidence="2" id="KW-1185">Reference proteome</keyword>
<comment type="caution">
    <text evidence="1">The sequence shown here is derived from an EMBL/GenBank/DDBJ whole genome shotgun (WGS) entry which is preliminary data.</text>
</comment>
<evidence type="ECO:0000313" key="1">
    <source>
        <dbReference type="EMBL" id="KAK6539024.1"/>
    </source>
</evidence>
<dbReference type="EMBL" id="JAVHJO010000007">
    <property type="protein sequence ID" value="KAK6539024.1"/>
    <property type="molecule type" value="Genomic_DNA"/>
</dbReference>
<gene>
    <name evidence="1" type="ORF">TWF694_010571</name>
</gene>
<name>A0AAV9XD03_9PEZI</name>